<feature type="non-terminal residue" evidence="3">
    <location>
        <position position="375"/>
    </location>
</feature>
<dbReference type="EMBL" id="CAJVQB010009773">
    <property type="protein sequence ID" value="CAG8733472.1"/>
    <property type="molecule type" value="Genomic_DNA"/>
</dbReference>
<dbReference type="PANTHER" id="PTHR46599">
    <property type="entry name" value="PIGGYBAC TRANSPOSABLE ELEMENT-DERIVED PROTEIN 4"/>
    <property type="match status" value="1"/>
</dbReference>
<evidence type="ECO:0000256" key="1">
    <source>
        <dbReference type="SAM" id="MobiDB-lite"/>
    </source>
</evidence>
<name>A0ABN7V5G0_GIGMA</name>
<dbReference type="PANTHER" id="PTHR46599:SF3">
    <property type="entry name" value="PIGGYBAC TRANSPOSABLE ELEMENT-DERIVED PROTEIN 4"/>
    <property type="match status" value="1"/>
</dbReference>
<feature type="region of interest" description="Disordered" evidence="1">
    <location>
        <begin position="347"/>
        <end position="375"/>
    </location>
</feature>
<gene>
    <name evidence="3" type="ORF">GMARGA_LOCUS14624</name>
</gene>
<evidence type="ECO:0000313" key="3">
    <source>
        <dbReference type="EMBL" id="CAG8733472.1"/>
    </source>
</evidence>
<evidence type="ECO:0000259" key="2">
    <source>
        <dbReference type="Pfam" id="PF13843"/>
    </source>
</evidence>
<protein>
    <submittedName>
        <fullName evidence="3">27271_t:CDS:1</fullName>
    </submittedName>
</protein>
<proteinExistence type="predicted"/>
<feature type="domain" description="PiggyBac transposable element-derived protein" evidence="2">
    <location>
        <begin position="92"/>
        <end position="184"/>
    </location>
</feature>
<reference evidence="3 4" key="1">
    <citation type="submission" date="2021-06" db="EMBL/GenBank/DDBJ databases">
        <authorList>
            <person name="Kallberg Y."/>
            <person name="Tangrot J."/>
            <person name="Rosling A."/>
        </authorList>
    </citation>
    <scope>NUCLEOTIDE SEQUENCE [LARGE SCALE GENOMIC DNA]</scope>
    <source>
        <strain evidence="3 4">120-4 pot B 10/14</strain>
    </source>
</reference>
<accession>A0ABN7V5G0</accession>
<evidence type="ECO:0000313" key="4">
    <source>
        <dbReference type="Proteomes" id="UP000789901"/>
    </source>
</evidence>
<comment type="caution">
    <text evidence="3">The sequence shown here is derived from an EMBL/GenBank/DDBJ whole genome shotgun (WGS) entry which is preliminary data.</text>
</comment>
<dbReference type="Pfam" id="PF13843">
    <property type="entry name" value="DDE_Tnp_1_7"/>
    <property type="match status" value="1"/>
</dbReference>
<organism evidence="3 4">
    <name type="scientific">Gigaspora margarita</name>
    <dbReference type="NCBI Taxonomy" id="4874"/>
    <lineage>
        <taxon>Eukaryota</taxon>
        <taxon>Fungi</taxon>
        <taxon>Fungi incertae sedis</taxon>
        <taxon>Mucoromycota</taxon>
        <taxon>Glomeromycotina</taxon>
        <taxon>Glomeromycetes</taxon>
        <taxon>Diversisporales</taxon>
        <taxon>Gigasporaceae</taxon>
        <taxon>Gigaspora</taxon>
    </lineage>
</organism>
<dbReference type="InterPro" id="IPR029526">
    <property type="entry name" value="PGBD"/>
</dbReference>
<keyword evidence="4" id="KW-1185">Reference proteome</keyword>
<sequence>MDISNKSNSSSQSDDNEEVAAISNRNNIGWDDAVVTIDSHRIYHSYSGNLVVNITDIRYTLPRQFFEQFLPVEYFMTVVIPSTNKCAHASEREIIKYLTLTDKPKDSDPFYNIQQFHATFNENLRPGTYLCINESMCQWMGQKDKGSFQRKILRKPHPIGCKFKALTDAQANLLLQLDPVETTDGKTIIADSWFGSTNLCITLFEHGLYSILQIKKCCYWPKNIPSNITSALESAYESSVSRVRKLNRVDLTVCSVRDHKNIVVLSSCSTICSGQEIKWYIKNHSEVKFKRLVIFDEFNEYQSAVDILNNIHDNALSYHDHVSFRKGLVKSIFDCYTKTTTGVQSKKRCKDDSNRTEHSLISLKRDPTTRRLKEK</sequence>
<dbReference type="Proteomes" id="UP000789901">
    <property type="component" value="Unassembled WGS sequence"/>
</dbReference>
<feature type="compositionally biased region" description="Basic and acidic residues" evidence="1">
    <location>
        <begin position="349"/>
        <end position="375"/>
    </location>
</feature>